<keyword evidence="3 13" id="KW-0028">Amino-acid biosynthesis</keyword>
<dbReference type="NCBIfam" id="TIGR00036">
    <property type="entry name" value="dapB"/>
    <property type="match status" value="1"/>
</dbReference>
<comment type="subunit">
    <text evidence="13">Homotetramer.</text>
</comment>
<dbReference type="GO" id="GO:0019877">
    <property type="term" value="P:diaminopimelate biosynthetic process"/>
    <property type="evidence" value="ECO:0007669"/>
    <property type="project" value="UniProtKB-UniRule"/>
</dbReference>
<feature type="domain" description="Dihydrodipicolinate reductase C-terminal" evidence="15">
    <location>
        <begin position="128"/>
        <end position="265"/>
    </location>
</feature>
<feature type="domain" description="Dihydrodipicolinate reductase N-terminal" evidence="14">
    <location>
        <begin position="1"/>
        <end position="125"/>
    </location>
</feature>
<evidence type="ECO:0000259" key="15">
    <source>
        <dbReference type="Pfam" id="PF05173"/>
    </source>
</evidence>
<keyword evidence="17" id="KW-1185">Reference proteome</keyword>
<dbReference type="PANTHER" id="PTHR20836">
    <property type="entry name" value="DIHYDRODIPICOLINATE REDUCTASE"/>
    <property type="match status" value="1"/>
</dbReference>
<organism evidence="16 17">
    <name type="scientific">Defluviicoccus vanus</name>
    <dbReference type="NCBI Taxonomy" id="111831"/>
    <lineage>
        <taxon>Bacteria</taxon>
        <taxon>Pseudomonadati</taxon>
        <taxon>Pseudomonadota</taxon>
        <taxon>Alphaproteobacteria</taxon>
        <taxon>Rhodospirillales</taxon>
        <taxon>Rhodospirillaceae</taxon>
        <taxon>Defluviicoccus</taxon>
    </lineage>
</organism>
<dbReference type="CDD" id="cd02274">
    <property type="entry name" value="DHDPR_N"/>
    <property type="match status" value="1"/>
</dbReference>
<evidence type="ECO:0000256" key="1">
    <source>
        <dbReference type="ARBA" id="ARBA00006642"/>
    </source>
</evidence>
<dbReference type="GO" id="GO:0005737">
    <property type="term" value="C:cytoplasm"/>
    <property type="evidence" value="ECO:0007669"/>
    <property type="project" value="UniProtKB-SubCell"/>
</dbReference>
<dbReference type="GO" id="GO:0008839">
    <property type="term" value="F:4-hydroxy-tetrahydrodipicolinate reductase"/>
    <property type="evidence" value="ECO:0007669"/>
    <property type="project" value="UniProtKB-UniRule"/>
</dbReference>
<sequence length="268" mass="27234">MNIGIVGAAGRMGQMLLAAVMATPGARIAGGVDRADHPDQGEDLGTLAGAAPTGLLLGSDLDALVTASDVVVDFTHPPATLLLVAPLVARHGKGYVVGTTGLGIPQHEALATAAQMVPVVQAANMSIGVNLLLGLVGRQAAATLGPEYDIEIVEMHHRHKVDAPSGTALALGEVAAAARGVSLDAMAVRSRDGEVGARPHGAIGFATLRGGDVVGDHTVIFAGDGERLELTHKASSRAVFVRGAVRAALWTKGRAPGLYGMRHVLGFV</sequence>
<dbReference type="UniPathway" id="UPA00034">
    <property type="reaction ID" value="UER00018"/>
</dbReference>
<protein>
    <recommendedName>
        <fullName evidence="10 13">4-hydroxy-tetrahydrodipicolinate reductase</fullName>
        <shortName evidence="13">HTPA reductase</shortName>
        <ecNumber evidence="10 13">1.17.1.8</ecNumber>
    </recommendedName>
</protein>
<comment type="pathway">
    <text evidence="9 13">Amino-acid biosynthesis; L-lysine biosynthesis via DAP pathway; (S)-tetrahydrodipicolinate from L-aspartate: step 4/4.</text>
</comment>
<keyword evidence="8 13" id="KW-0457">Lysine biosynthesis</keyword>
<accession>A0A7H1N3I9</accession>
<evidence type="ECO:0000256" key="13">
    <source>
        <dbReference type="HAMAP-Rule" id="MF_00102"/>
    </source>
</evidence>
<gene>
    <name evidence="13" type="primary">dapB</name>
    <name evidence="16" type="ORF">HQ394_14235</name>
</gene>
<evidence type="ECO:0000313" key="16">
    <source>
        <dbReference type="EMBL" id="QNT70275.1"/>
    </source>
</evidence>
<dbReference type="PANTHER" id="PTHR20836:SF0">
    <property type="entry name" value="4-HYDROXY-TETRAHYDRODIPICOLINATE REDUCTASE 1, CHLOROPLASTIC-RELATED"/>
    <property type="match status" value="1"/>
</dbReference>
<evidence type="ECO:0000256" key="12">
    <source>
        <dbReference type="ARBA" id="ARBA00049396"/>
    </source>
</evidence>
<keyword evidence="2 13" id="KW-0963">Cytoplasm</keyword>
<feature type="binding site" evidence="13">
    <location>
        <position position="157"/>
    </location>
    <ligand>
        <name>(S)-2,3,4,5-tetrahydrodipicolinate</name>
        <dbReference type="ChEBI" id="CHEBI:16845"/>
    </ligand>
</feature>
<feature type="active site" description="Proton donor/acceptor" evidence="13">
    <location>
        <position position="156"/>
    </location>
</feature>
<dbReference type="SUPFAM" id="SSF55347">
    <property type="entry name" value="Glyceraldehyde-3-phosphate dehydrogenase-like, C-terminal domain"/>
    <property type="match status" value="1"/>
</dbReference>
<evidence type="ECO:0000256" key="6">
    <source>
        <dbReference type="ARBA" id="ARBA00023002"/>
    </source>
</evidence>
<evidence type="ECO:0000259" key="14">
    <source>
        <dbReference type="Pfam" id="PF01113"/>
    </source>
</evidence>
<evidence type="ECO:0000256" key="7">
    <source>
        <dbReference type="ARBA" id="ARBA00023027"/>
    </source>
</evidence>
<comment type="catalytic activity">
    <reaction evidence="12 13">
        <text>(S)-2,3,4,5-tetrahydrodipicolinate + NAD(+) + H2O = (2S,4S)-4-hydroxy-2,3,4,5-tetrahydrodipicolinate + NADH + H(+)</text>
        <dbReference type="Rhea" id="RHEA:35323"/>
        <dbReference type="ChEBI" id="CHEBI:15377"/>
        <dbReference type="ChEBI" id="CHEBI:15378"/>
        <dbReference type="ChEBI" id="CHEBI:16845"/>
        <dbReference type="ChEBI" id="CHEBI:57540"/>
        <dbReference type="ChEBI" id="CHEBI:57945"/>
        <dbReference type="ChEBI" id="CHEBI:67139"/>
        <dbReference type="EC" id="1.17.1.8"/>
    </reaction>
</comment>
<feature type="active site" description="Proton donor" evidence="13">
    <location>
        <position position="160"/>
    </location>
</feature>
<keyword evidence="6 13" id="KW-0560">Oxidoreductase</keyword>
<feature type="binding site" evidence="13">
    <location>
        <begin position="122"/>
        <end position="125"/>
    </location>
    <ligand>
        <name>NAD(+)</name>
        <dbReference type="ChEBI" id="CHEBI:57540"/>
    </ligand>
</feature>
<keyword evidence="7 13" id="KW-0520">NAD</keyword>
<feature type="binding site" evidence="13">
    <location>
        <position position="34"/>
    </location>
    <ligand>
        <name>NADP(+)</name>
        <dbReference type="ChEBI" id="CHEBI:58349"/>
    </ligand>
</feature>
<evidence type="ECO:0000256" key="8">
    <source>
        <dbReference type="ARBA" id="ARBA00023154"/>
    </source>
</evidence>
<evidence type="ECO:0000256" key="9">
    <source>
        <dbReference type="ARBA" id="ARBA00037922"/>
    </source>
</evidence>
<dbReference type="InterPro" id="IPR022663">
    <property type="entry name" value="DapB_C"/>
</dbReference>
<evidence type="ECO:0000256" key="3">
    <source>
        <dbReference type="ARBA" id="ARBA00022605"/>
    </source>
</evidence>
<comment type="caution">
    <text evidence="13">Was originally thought to be a dihydrodipicolinate reductase (DHDPR), catalyzing the conversion of dihydrodipicolinate to tetrahydrodipicolinate. However, it was shown in E.coli that the substrate of the enzymatic reaction is not dihydrodipicolinate (DHDP) but in fact (2S,4S)-4-hydroxy-2,3,4,5-tetrahydrodipicolinic acid (HTPA), the product released by the DapA-catalyzed reaction.</text>
</comment>
<comment type="similarity">
    <text evidence="1 13">Belongs to the DapB family.</text>
</comment>
<feature type="binding site" evidence="13">
    <location>
        <begin position="98"/>
        <end position="100"/>
    </location>
    <ligand>
        <name>NAD(+)</name>
        <dbReference type="ChEBI" id="CHEBI:57540"/>
    </ligand>
</feature>
<dbReference type="FunFam" id="3.30.360.10:FF:000004">
    <property type="entry name" value="4-hydroxy-tetrahydrodipicolinate reductase"/>
    <property type="match status" value="1"/>
</dbReference>
<evidence type="ECO:0000256" key="11">
    <source>
        <dbReference type="ARBA" id="ARBA00049080"/>
    </source>
</evidence>
<dbReference type="Pfam" id="PF05173">
    <property type="entry name" value="DapB_C"/>
    <property type="match status" value="1"/>
</dbReference>
<dbReference type="SUPFAM" id="SSF51735">
    <property type="entry name" value="NAD(P)-binding Rossmann-fold domains"/>
    <property type="match status" value="1"/>
</dbReference>
<dbReference type="InterPro" id="IPR022664">
    <property type="entry name" value="DapB_N_CS"/>
</dbReference>
<evidence type="ECO:0000256" key="5">
    <source>
        <dbReference type="ARBA" id="ARBA00022915"/>
    </source>
</evidence>
<feature type="binding site" evidence="13">
    <location>
        <position position="33"/>
    </location>
    <ligand>
        <name>NAD(+)</name>
        <dbReference type="ChEBI" id="CHEBI:57540"/>
    </ligand>
</feature>
<dbReference type="InterPro" id="IPR023940">
    <property type="entry name" value="DHDPR_bac"/>
</dbReference>
<keyword evidence="4 13" id="KW-0521">NADP</keyword>
<dbReference type="GO" id="GO:0009089">
    <property type="term" value="P:lysine biosynthetic process via diaminopimelate"/>
    <property type="evidence" value="ECO:0007669"/>
    <property type="project" value="UniProtKB-UniRule"/>
</dbReference>
<dbReference type="EC" id="1.17.1.8" evidence="10 13"/>
<dbReference type="AlphaFoldDB" id="A0A7H1N3I9"/>
<feature type="binding site" evidence="13">
    <location>
        <begin position="7"/>
        <end position="12"/>
    </location>
    <ligand>
        <name>NAD(+)</name>
        <dbReference type="ChEBI" id="CHEBI:57540"/>
    </ligand>
</feature>
<dbReference type="GO" id="GO:0016726">
    <property type="term" value="F:oxidoreductase activity, acting on CH or CH2 groups, NAD or NADP as acceptor"/>
    <property type="evidence" value="ECO:0007669"/>
    <property type="project" value="UniProtKB-UniRule"/>
</dbReference>
<feature type="binding site" evidence="13">
    <location>
        <begin position="166"/>
        <end position="167"/>
    </location>
    <ligand>
        <name>(S)-2,3,4,5-tetrahydrodipicolinate</name>
        <dbReference type="ChEBI" id="CHEBI:16845"/>
    </ligand>
</feature>
<dbReference type="Pfam" id="PF01113">
    <property type="entry name" value="DapB_N"/>
    <property type="match status" value="1"/>
</dbReference>
<dbReference type="KEGG" id="dvn:HQ394_14235"/>
<dbReference type="Gene3D" id="3.30.360.10">
    <property type="entry name" value="Dihydrodipicolinate Reductase, domain 2"/>
    <property type="match status" value="1"/>
</dbReference>
<name>A0A7H1N3I9_9PROT</name>
<comment type="function">
    <text evidence="13">Catalyzes the conversion of 4-hydroxy-tetrahydrodipicolinate (HTPA) to tetrahydrodipicolinate.</text>
</comment>
<evidence type="ECO:0000256" key="4">
    <source>
        <dbReference type="ARBA" id="ARBA00022857"/>
    </source>
</evidence>
<dbReference type="GO" id="GO:0050661">
    <property type="term" value="F:NADP binding"/>
    <property type="evidence" value="ECO:0007669"/>
    <property type="project" value="UniProtKB-UniRule"/>
</dbReference>
<comment type="subcellular location">
    <subcellularLocation>
        <location evidence="13">Cytoplasm</location>
    </subcellularLocation>
</comment>
<evidence type="ECO:0000256" key="2">
    <source>
        <dbReference type="ARBA" id="ARBA00022490"/>
    </source>
</evidence>
<dbReference type="GO" id="GO:0051287">
    <property type="term" value="F:NAD binding"/>
    <property type="evidence" value="ECO:0007669"/>
    <property type="project" value="UniProtKB-UniRule"/>
</dbReference>
<dbReference type="EMBL" id="CP053923">
    <property type="protein sequence ID" value="QNT70275.1"/>
    <property type="molecule type" value="Genomic_DNA"/>
</dbReference>
<evidence type="ECO:0000313" key="17">
    <source>
        <dbReference type="Proteomes" id="UP000516369"/>
    </source>
</evidence>
<dbReference type="PROSITE" id="PS01298">
    <property type="entry name" value="DAPB"/>
    <property type="match status" value="1"/>
</dbReference>
<dbReference type="Gene3D" id="3.40.50.720">
    <property type="entry name" value="NAD(P)-binding Rossmann-like Domain"/>
    <property type="match status" value="1"/>
</dbReference>
<comment type="catalytic activity">
    <reaction evidence="11 13">
        <text>(S)-2,3,4,5-tetrahydrodipicolinate + NADP(+) + H2O = (2S,4S)-4-hydroxy-2,3,4,5-tetrahydrodipicolinate + NADPH + H(+)</text>
        <dbReference type="Rhea" id="RHEA:35331"/>
        <dbReference type="ChEBI" id="CHEBI:15377"/>
        <dbReference type="ChEBI" id="CHEBI:15378"/>
        <dbReference type="ChEBI" id="CHEBI:16845"/>
        <dbReference type="ChEBI" id="CHEBI:57783"/>
        <dbReference type="ChEBI" id="CHEBI:58349"/>
        <dbReference type="ChEBI" id="CHEBI:67139"/>
        <dbReference type="EC" id="1.17.1.8"/>
    </reaction>
</comment>
<dbReference type="RefSeq" id="WP_190260757.1">
    <property type="nucleotide sequence ID" value="NZ_CP053923.1"/>
</dbReference>
<dbReference type="PIRSF" id="PIRSF000161">
    <property type="entry name" value="DHPR"/>
    <property type="match status" value="1"/>
</dbReference>
<dbReference type="HAMAP" id="MF_00102">
    <property type="entry name" value="DapB"/>
    <property type="match status" value="1"/>
</dbReference>
<reference evidence="16 17" key="1">
    <citation type="submission" date="2020-05" db="EMBL/GenBank/DDBJ databases">
        <title>Complete closed genome sequence of Defluviicoccus vanus.</title>
        <authorList>
            <person name="Bessarab I."/>
            <person name="Arumugam K."/>
            <person name="Maszenan A.M."/>
            <person name="Seviour R.J."/>
            <person name="Williams R.B."/>
        </authorList>
    </citation>
    <scope>NUCLEOTIDE SEQUENCE [LARGE SCALE GENOMIC DNA]</scope>
    <source>
        <strain evidence="16 17">Ben 114</strain>
    </source>
</reference>
<evidence type="ECO:0000256" key="10">
    <source>
        <dbReference type="ARBA" id="ARBA00038983"/>
    </source>
</evidence>
<dbReference type="InterPro" id="IPR036291">
    <property type="entry name" value="NAD(P)-bd_dom_sf"/>
</dbReference>
<dbReference type="InterPro" id="IPR000846">
    <property type="entry name" value="DapB_N"/>
</dbReference>
<dbReference type="Proteomes" id="UP000516369">
    <property type="component" value="Chromosome"/>
</dbReference>
<keyword evidence="5 13" id="KW-0220">Diaminopimelate biosynthesis</keyword>
<proteinExistence type="inferred from homology"/>